<reference evidence="2" key="1">
    <citation type="submission" date="2020-11" db="EMBL/GenBank/DDBJ databases">
        <authorList>
            <person name="Tran Van P."/>
        </authorList>
    </citation>
    <scope>NUCLEOTIDE SEQUENCE</scope>
</reference>
<organism evidence="2">
    <name type="scientific">Timema californicum</name>
    <name type="common">California timema</name>
    <name type="synonym">Walking stick</name>
    <dbReference type="NCBI Taxonomy" id="61474"/>
    <lineage>
        <taxon>Eukaryota</taxon>
        <taxon>Metazoa</taxon>
        <taxon>Ecdysozoa</taxon>
        <taxon>Arthropoda</taxon>
        <taxon>Hexapoda</taxon>
        <taxon>Insecta</taxon>
        <taxon>Pterygota</taxon>
        <taxon>Neoptera</taxon>
        <taxon>Polyneoptera</taxon>
        <taxon>Phasmatodea</taxon>
        <taxon>Timematodea</taxon>
        <taxon>Timematoidea</taxon>
        <taxon>Timematidae</taxon>
        <taxon>Timema</taxon>
    </lineage>
</organism>
<proteinExistence type="predicted"/>
<name>A0A7R9P7A8_TIMCA</name>
<protein>
    <submittedName>
        <fullName evidence="2">(California timema) hypothetical protein</fullName>
    </submittedName>
</protein>
<accession>A0A7R9P7A8</accession>
<evidence type="ECO:0000313" key="2">
    <source>
        <dbReference type="EMBL" id="CAD7572349.1"/>
    </source>
</evidence>
<dbReference type="EMBL" id="OE180972">
    <property type="protein sequence ID" value="CAD7572349.1"/>
    <property type="molecule type" value="Genomic_DNA"/>
</dbReference>
<sequence>MLSHRERMPVNAPPLVTGRIELARKNTPVDVMKGQKILVFALTFVCCAYLLMPSASAQDSKLRGPGPGSCVVLKRGPVQPRSADNAPASRQGGLPKIKHPIKRYMVISSRVCVSERARPGVVCGVEERTCTAAFS</sequence>
<gene>
    <name evidence="2" type="ORF">TCMB3V08_LOCUS5002</name>
</gene>
<evidence type="ECO:0000256" key="1">
    <source>
        <dbReference type="SAM" id="MobiDB-lite"/>
    </source>
</evidence>
<dbReference type="AlphaFoldDB" id="A0A7R9P7A8"/>
<feature type="region of interest" description="Disordered" evidence="1">
    <location>
        <begin position="74"/>
        <end position="95"/>
    </location>
</feature>